<keyword evidence="5" id="KW-0433">Leucine-rich repeat</keyword>
<dbReference type="Pfam" id="PF24048">
    <property type="entry name" value="LRR_NXF1-5"/>
    <property type="match status" value="1"/>
</dbReference>
<dbReference type="CDD" id="cd14342">
    <property type="entry name" value="UBA_TAP-C"/>
    <property type="match status" value="1"/>
</dbReference>
<dbReference type="Gene3D" id="3.10.450.50">
    <property type="match status" value="1"/>
</dbReference>
<dbReference type="GO" id="GO:0030619">
    <property type="term" value="F:U1 snRNA binding"/>
    <property type="evidence" value="ECO:0007669"/>
    <property type="project" value="EnsemblFungi"/>
</dbReference>
<dbReference type="GO" id="GO:0042272">
    <property type="term" value="C:nuclear RNA export factor complex"/>
    <property type="evidence" value="ECO:0007669"/>
    <property type="project" value="EnsemblFungi"/>
</dbReference>
<dbReference type="HOGENOM" id="CLU_024991_1_1_1"/>
<dbReference type="Gene3D" id="3.80.10.10">
    <property type="entry name" value="Ribonuclease Inhibitor"/>
    <property type="match status" value="1"/>
</dbReference>
<dbReference type="GO" id="GO:0000055">
    <property type="term" value="P:ribosomal large subunit export from nucleus"/>
    <property type="evidence" value="ECO:0007669"/>
    <property type="project" value="EnsemblFungi"/>
</dbReference>
<evidence type="ECO:0000256" key="11">
    <source>
        <dbReference type="SAM" id="MobiDB-lite"/>
    </source>
</evidence>
<dbReference type="PROSITE" id="PS51450">
    <property type="entry name" value="LRR"/>
    <property type="match status" value="1"/>
</dbReference>
<dbReference type="InterPro" id="IPR009060">
    <property type="entry name" value="UBA-like_sf"/>
</dbReference>
<dbReference type="Pfam" id="PF18444">
    <property type="entry name" value="RRM_9"/>
    <property type="match status" value="1"/>
</dbReference>
<dbReference type="InterPro" id="IPR018222">
    <property type="entry name" value="Nuclear_transport_factor_2_euk"/>
</dbReference>
<keyword evidence="4" id="KW-0963">Cytoplasm</keyword>
<dbReference type="GeneID" id="96902695"/>
<dbReference type="InterPro" id="IPR032710">
    <property type="entry name" value="NTF2-like_dom_sf"/>
</dbReference>
<evidence type="ECO:0000256" key="2">
    <source>
        <dbReference type="ARBA" id="ARBA00009285"/>
    </source>
</evidence>
<dbReference type="GO" id="GO:0008033">
    <property type="term" value="P:tRNA processing"/>
    <property type="evidence" value="ECO:0007669"/>
    <property type="project" value="EnsemblFungi"/>
</dbReference>
<dbReference type="InterPro" id="IPR002075">
    <property type="entry name" value="NTF2_dom"/>
</dbReference>
<dbReference type="SMART" id="SM00804">
    <property type="entry name" value="TAP_C"/>
    <property type="match status" value="1"/>
</dbReference>
<keyword evidence="6" id="KW-0677">Repeat</keyword>
<organism evidence="14 15">
    <name type="scientific">Naumovozyma castellii</name>
    <name type="common">Yeast</name>
    <name type="synonym">Saccharomyces castellii</name>
    <dbReference type="NCBI Taxonomy" id="27288"/>
    <lineage>
        <taxon>Eukaryota</taxon>
        <taxon>Fungi</taxon>
        <taxon>Dikarya</taxon>
        <taxon>Ascomycota</taxon>
        <taxon>Saccharomycotina</taxon>
        <taxon>Saccharomycetes</taxon>
        <taxon>Saccharomycetales</taxon>
        <taxon>Saccharomycetaceae</taxon>
        <taxon>Naumovozyma</taxon>
    </lineage>
</organism>
<evidence type="ECO:0000256" key="6">
    <source>
        <dbReference type="ARBA" id="ARBA00022737"/>
    </source>
</evidence>
<proteinExistence type="inferred from homology"/>
<dbReference type="PROSITE" id="PS50177">
    <property type="entry name" value="NTF2_DOMAIN"/>
    <property type="match status" value="1"/>
</dbReference>
<comment type="similarity">
    <text evidence="2">Belongs to the NXF family.</text>
</comment>
<evidence type="ECO:0000256" key="1">
    <source>
        <dbReference type="ARBA" id="ARBA00004123"/>
    </source>
</evidence>
<dbReference type="Pfam" id="PF22602">
    <property type="entry name" value="NXF_NTF2"/>
    <property type="match status" value="1"/>
</dbReference>
<accession>G0VCA2</accession>
<dbReference type="PANTHER" id="PTHR10662:SF22">
    <property type="entry name" value="NUCLEAR RNA EXPORT FACTOR 1"/>
    <property type="match status" value="1"/>
</dbReference>
<dbReference type="InterPro" id="IPR040736">
    <property type="entry name" value="Mex67_RRM"/>
</dbReference>
<dbReference type="FunFam" id="3.80.10.10:FF:000296">
    <property type="entry name" value="mRNA export factor MEX67"/>
    <property type="match status" value="1"/>
</dbReference>
<keyword evidence="3" id="KW-0813">Transport</keyword>
<dbReference type="InParanoid" id="G0VCA2"/>
<dbReference type="GO" id="GO:0017070">
    <property type="term" value="F:U6 snRNA binding"/>
    <property type="evidence" value="ECO:0007669"/>
    <property type="project" value="EnsemblFungi"/>
</dbReference>
<evidence type="ECO:0000313" key="14">
    <source>
        <dbReference type="EMBL" id="CCC69111.1"/>
    </source>
</evidence>
<dbReference type="PANTHER" id="PTHR10662">
    <property type="entry name" value="NUCLEAR RNA EXPORT FACTOR"/>
    <property type="match status" value="1"/>
</dbReference>
<dbReference type="Gene3D" id="1.10.8.10">
    <property type="entry name" value="DNA helicase RuvA subunit, C-terminal domain"/>
    <property type="match status" value="1"/>
</dbReference>
<evidence type="ECO:0000313" key="15">
    <source>
        <dbReference type="Proteomes" id="UP000001640"/>
    </source>
</evidence>
<protein>
    <recommendedName>
        <fullName evidence="10">mRNA export factor MEX67</fullName>
    </recommendedName>
</protein>
<dbReference type="KEGG" id="ncs:NCAS_0C01210"/>
<evidence type="ECO:0000256" key="5">
    <source>
        <dbReference type="ARBA" id="ARBA00022614"/>
    </source>
</evidence>
<feature type="domain" description="TAP-C" evidence="13">
    <location>
        <begin position="530"/>
        <end position="582"/>
    </location>
</feature>
<dbReference type="Pfam" id="PF03943">
    <property type="entry name" value="TAP_C"/>
    <property type="match status" value="1"/>
</dbReference>
<dbReference type="InterPro" id="IPR001611">
    <property type="entry name" value="Leu-rich_rpt"/>
</dbReference>
<dbReference type="SUPFAM" id="SSF54427">
    <property type="entry name" value="NTF2-like"/>
    <property type="match status" value="1"/>
</dbReference>
<keyword evidence="7" id="KW-0509">mRNA transport</keyword>
<dbReference type="EMBL" id="HE576754">
    <property type="protein sequence ID" value="CCC69111.1"/>
    <property type="molecule type" value="Genomic_DNA"/>
</dbReference>
<dbReference type="STRING" id="1064592.G0VCA2"/>
<reference evidence="14 15" key="1">
    <citation type="journal article" date="2011" name="Proc. Natl. Acad. Sci. U.S.A.">
        <title>Evolutionary erosion of yeast sex chromosomes by mating-type switching accidents.</title>
        <authorList>
            <person name="Gordon J.L."/>
            <person name="Armisen D."/>
            <person name="Proux-Wera E."/>
            <person name="Oheigeartaigh S.S."/>
            <person name="Byrne K.P."/>
            <person name="Wolfe K.H."/>
        </authorList>
    </citation>
    <scope>NUCLEOTIDE SEQUENCE [LARGE SCALE GENOMIC DNA]</scope>
    <source>
        <strain evidence="15">ATCC 76901 / BCRC 22586 / CBS 4309 / NBRC 1992 / NRRL Y-12630</strain>
    </source>
</reference>
<evidence type="ECO:0000259" key="12">
    <source>
        <dbReference type="PROSITE" id="PS50177"/>
    </source>
</evidence>
<dbReference type="InterPro" id="IPR057125">
    <property type="entry name" value="NXF1/2/3/5-like_LRR"/>
</dbReference>
<dbReference type="eggNOG" id="KOG3763">
    <property type="taxonomic scope" value="Eukaryota"/>
</dbReference>
<dbReference type="GO" id="GO:0030623">
    <property type="term" value="F:U5 snRNA binding"/>
    <property type="evidence" value="ECO:0007669"/>
    <property type="project" value="EnsemblFungi"/>
</dbReference>
<keyword evidence="15" id="KW-1185">Reference proteome</keyword>
<dbReference type="InterPro" id="IPR030217">
    <property type="entry name" value="NXF_fam"/>
</dbReference>
<dbReference type="FunCoup" id="G0VCA2">
    <property type="interactions" value="569"/>
</dbReference>
<dbReference type="AlphaFoldDB" id="G0VCA2"/>
<evidence type="ECO:0000256" key="7">
    <source>
        <dbReference type="ARBA" id="ARBA00022816"/>
    </source>
</evidence>
<dbReference type="OrthoDB" id="25872at2759"/>
<dbReference type="GO" id="GO:0015288">
    <property type="term" value="F:porin activity"/>
    <property type="evidence" value="ECO:0007669"/>
    <property type="project" value="EnsemblFungi"/>
</dbReference>
<comment type="subcellular location">
    <subcellularLocation>
        <location evidence="1">Nucleus</location>
    </subcellularLocation>
</comment>
<dbReference type="GO" id="GO:0016973">
    <property type="term" value="P:poly(A)+ mRNA export from nucleus"/>
    <property type="evidence" value="ECO:0007669"/>
    <property type="project" value="EnsemblFungi"/>
</dbReference>
<feature type="region of interest" description="Disordered" evidence="11">
    <location>
        <begin position="409"/>
        <end position="437"/>
    </location>
</feature>
<gene>
    <name evidence="14" type="primary">NCAS0C01210</name>
    <name evidence="14" type="ordered locus">NCAS_0C01210</name>
</gene>
<dbReference type="SUPFAM" id="SSF46934">
    <property type="entry name" value="UBA-like"/>
    <property type="match status" value="1"/>
</dbReference>
<dbReference type="RefSeq" id="XP_003675478.1">
    <property type="nucleotide sequence ID" value="XM_003675430.1"/>
</dbReference>
<dbReference type="SUPFAM" id="SSF52058">
    <property type="entry name" value="L domain-like"/>
    <property type="match status" value="1"/>
</dbReference>
<dbReference type="GO" id="GO:0000056">
    <property type="term" value="P:ribosomal small subunit export from nucleus"/>
    <property type="evidence" value="ECO:0007669"/>
    <property type="project" value="EnsemblFungi"/>
</dbReference>
<reference key="2">
    <citation type="submission" date="2011-08" db="EMBL/GenBank/DDBJ databases">
        <title>Genome sequence of Naumovozyma castellii.</title>
        <authorList>
            <person name="Gordon J.L."/>
            <person name="Armisen D."/>
            <person name="Proux-Wera E."/>
            <person name="OhEigeartaigh S.S."/>
            <person name="Byrne K.P."/>
            <person name="Wolfe K.H."/>
        </authorList>
    </citation>
    <scope>NUCLEOTIDE SEQUENCE</scope>
    <source>
        <strain>Type strain:CBS 4309</strain>
    </source>
</reference>
<dbReference type="GO" id="GO:0030621">
    <property type="term" value="F:U4 snRNA binding"/>
    <property type="evidence" value="ECO:0007669"/>
    <property type="project" value="EnsemblFungi"/>
</dbReference>
<keyword evidence="8" id="KW-0539">Nucleus</keyword>
<name>G0VCA2_NAUCA</name>
<feature type="domain" description="NTF2" evidence="12">
    <location>
        <begin position="279"/>
        <end position="465"/>
    </location>
</feature>
<evidence type="ECO:0000256" key="8">
    <source>
        <dbReference type="ARBA" id="ARBA00023242"/>
    </source>
</evidence>
<dbReference type="OMA" id="YGGHEAW"/>
<evidence type="ECO:0000256" key="4">
    <source>
        <dbReference type="ARBA" id="ARBA00022490"/>
    </source>
</evidence>
<dbReference type="GO" id="GO:0005643">
    <property type="term" value="C:nuclear pore"/>
    <property type="evidence" value="ECO:0007669"/>
    <property type="project" value="EnsemblFungi"/>
</dbReference>
<evidence type="ECO:0000259" key="13">
    <source>
        <dbReference type="PROSITE" id="PS51281"/>
    </source>
</evidence>
<dbReference type="GO" id="GO:0000049">
    <property type="term" value="F:tRNA binding"/>
    <property type="evidence" value="ECO:0007669"/>
    <property type="project" value="EnsemblFungi"/>
</dbReference>
<evidence type="ECO:0000256" key="3">
    <source>
        <dbReference type="ARBA" id="ARBA00022448"/>
    </source>
</evidence>
<dbReference type="GO" id="GO:0005737">
    <property type="term" value="C:cytoplasm"/>
    <property type="evidence" value="ECO:0007669"/>
    <property type="project" value="EnsemblFungi"/>
</dbReference>
<dbReference type="PROSITE" id="PS51281">
    <property type="entry name" value="TAP_C"/>
    <property type="match status" value="1"/>
</dbReference>
<dbReference type="Proteomes" id="UP000001640">
    <property type="component" value="Chromosome 3"/>
</dbReference>
<dbReference type="InterPro" id="IPR032675">
    <property type="entry name" value="LRR_dom_sf"/>
</dbReference>
<evidence type="ECO:0000256" key="10">
    <source>
        <dbReference type="ARBA" id="ARBA00069694"/>
    </source>
</evidence>
<evidence type="ECO:0000256" key="9">
    <source>
        <dbReference type="ARBA" id="ARBA00055253"/>
    </source>
</evidence>
<dbReference type="InterPro" id="IPR005637">
    <property type="entry name" value="TAP_C_dom"/>
</dbReference>
<sequence>MNNFHNVNNVNALAQQQAQQNRVKVSVRNWQNASMQDLLSFVSRTTRIPITNAQVEGPLLVGYVNNKDEAEKLMKWNGVRFSGQNLKFEVMDGSSGSSTSETITFLRNTLIRRYDPQTKMLNLGNLYADPELNSHGLFSSASVQSKMFPALMKIASRETQLVVDSLNLADNQIKDVKSISTLAQTFPHLKNLCLANNQIFRFQSLEIWKNKFKELRELLMMNNPITNDKMYKSEMLRLFPKLVVLDNVMVRDEQKLNAIFTLPMKIQPFFFENDTLGSSSTDFVTNFLNLWDSNREQLLSLYTPQSQFSISVDTSVPPSTVTEVDSNPSFGYYLSLSRNLCKVSVEKTIQQRLSIGPEAMNKLFKSIPMTKHHLNDKPNDYSMQVASYPQINGFIITLHGFFEETAKPEIDINGKPKSSGQNRSRRFNHGHSSVPNRLSKKSFDRTWVIVPMNNSVVVASDMLTIRPYCSNAWSLPQPPVAPAVAPTGAPLANPPAGPASMTPSQVPQPGQIPLAPTLQLPPDVQARLNPVQLELLNRLHLQTKLNAEYTFMLAEQSGWNYDVALKAFQSSVTNLPREAFIQ</sequence>
<comment type="function">
    <text evidence="9">Involved in the export of mRNA from the nucleus to the cytoplasm.</text>
</comment>
<dbReference type="GO" id="GO:0030620">
    <property type="term" value="F:U2 snRNA binding"/>
    <property type="evidence" value="ECO:0007669"/>
    <property type="project" value="EnsemblFungi"/>
</dbReference>
<dbReference type="GO" id="GO:0071528">
    <property type="term" value="P:tRNA re-export from nucleus"/>
    <property type="evidence" value="ECO:0007669"/>
    <property type="project" value="EnsemblFungi"/>
</dbReference>